<gene>
    <name evidence="1" type="ORF">VTAP4600_A2296</name>
</gene>
<evidence type="ECO:0000313" key="2">
    <source>
        <dbReference type="Proteomes" id="UP000235828"/>
    </source>
</evidence>
<dbReference type="KEGG" id="vta:A2296"/>
<reference evidence="1 2" key="1">
    <citation type="submission" date="2017-10" db="EMBL/GenBank/DDBJ databases">
        <authorList>
            <person name="Banno H."/>
            <person name="Chua N.-H."/>
        </authorList>
    </citation>
    <scope>NUCLEOTIDE SEQUENCE [LARGE SCALE GENOMIC DNA]</scope>
    <source>
        <strain evidence="1">Vibrio tapetis CECT4600</strain>
    </source>
</reference>
<organism evidence="1 2">
    <name type="scientific">Vibrio tapetis subsp. tapetis</name>
    <dbReference type="NCBI Taxonomy" id="1671868"/>
    <lineage>
        <taxon>Bacteria</taxon>
        <taxon>Pseudomonadati</taxon>
        <taxon>Pseudomonadota</taxon>
        <taxon>Gammaproteobacteria</taxon>
        <taxon>Vibrionales</taxon>
        <taxon>Vibrionaceae</taxon>
        <taxon>Vibrio</taxon>
    </lineage>
</organism>
<sequence>MKSIYLDWNVFQDLFQTRRGQEFNSAIQSVKRKYKTPFSCAHMRDLSRCRSEEYVNKDLAETQRVSDGYCVGLSQNNEDVLIERVPIKQVFDAVKEDSTIAGQSVASFLPFDEYEVAVDELSSDNIVVPYLDKNGRKMSPKLLMDFVEALRVDILNDHRIQKKFRASLKEVMALGNPAFAAIENMPLYKYWLSTKEEITENFESIVNSFLSITGKSTDTIPFGEKITTSYNILVFFPAYWETIDRRNNTNNVTTDAEHVLLASSSRYFVCGDEKMVEKASIVYTTFGIKTKVMTPDMFMRTVKVE</sequence>
<dbReference type="OrthoDB" id="9204507at2"/>
<protein>
    <submittedName>
        <fullName evidence="1">Uncharacterized protein</fullName>
    </submittedName>
</protein>
<dbReference type="EMBL" id="LT960611">
    <property type="protein sequence ID" value="SON50275.1"/>
    <property type="molecule type" value="Genomic_DNA"/>
</dbReference>
<keyword evidence="2" id="KW-1185">Reference proteome</keyword>
<evidence type="ECO:0000313" key="1">
    <source>
        <dbReference type="EMBL" id="SON50275.1"/>
    </source>
</evidence>
<dbReference type="RefSeq" id="WP_102522788.1">
    <property type="nucleotide sequence ID" value="NZ_LT960611.1"/>
</dbReference>
<proteinExistence type="predicted"/>
<accession>A0A2N8ZEJ2</accession>
<name>A0A2N8ZEJ2_9VIBR</name>
<dbReference type="Proteomes" id="UP000235828">
    <property type="component" value="Chromosome A"/>
</dbReference>
<dbReference type="AlphaFoldDB" id="A0A2N8ZEJ2"/>